<keyword evidence="3" id="KW-1185">Reference proteome</keyword>
<gene>
    <name evidence="2" type="ORF">SIN8267_00993</name>
</gene>
<evidence type="ECO:0000313" key="2">
    <source>
        <dbReference type="EMBL" id="CAH0990893.1"/>
    </source>
</evidence>
<dbReference type="InterPro" id="IPR019617">
    <property type="entry name" value="DUF2489"/>
</dbReference>
<feature type="domain" description="DUF2489" evidence="1">
    <location>
        <begin position="18"/>
        <end position="150"/>
    </location>
</feature>
<organism evidence="2 3">
    <name type="scientific">Sinobacterium norvegicum</name>
    <dbReference type="NCBI Taxonomy" id="1641715"/>
    <lineage>
        <taxon>Bacteria</taxon>
        <taxon>Pseudomonadati</taxon>
        <taxon>Pseudomonadota</taxon>
        <taxon>Gammaproteobacteria</taxon>
        <taxon>Cellvibrionales</taxon>
        <taxon>Spongiibacteraceae</taxon>
        <taxon>Sinobacterium</taxon>
    </lineage>
</organism>
<protein>
    <recommendedName>
        <fullName evidence="1">DUF2489 domain-containing protein</fullName>
    </recommendedName>
</protein>
<sequence length="170" mass="19430">MESSTAILLLIAALVIVSALAFIALRSTTAVKQKQLKNDKNLELLMQDQQQRRDYAQQSIRLLTLGAMDEQVPLVEACIRINGLFDFMGHDENLRLPYTIFADIATQTSHIPTKEDWKDLKRKERRGYEQLMLRLEQQHKKAILTALSELKNNGFLDPKAASSEPQFYQA</sequence>
<reference evidence="2" key="1">
    <citation type="submission" date="2021-12" db="EMBL/GenBank/DDBJ databases">
        <authorList>
            <person name="Rodrigo-Torres L."/>
            <person name="Arahal R. D."/>
            <person name="Lucena T."/>
        </authorList>
    </citation>
    <scope>NUCLEOTIDE SEQUENCE</scope>
    <source>
        <strain evidence="2">CECT 8267</strain>
    </source>
</reference>
<dbReference type="Proteomes" id="UP000838100">
    <property type="component" value="Unassembled WGS sequence"/>
</dbReference>
<accession>A0ABM9AD49</accession>
<name>A0ABM9AD49_9GAMM</name>
<evidence type="ECO:0000259" key="1">
    <source>
        <dbReference type="Pfam" id="PF10675"/>
    </source>
</evidence>
<proteinExistence type="predicted"/>
<evidence type="ECO:0000313" key="3">
    <source>
        <dbReference type="Proteomes" id="UP000838100"/>
    </source>
</evidence>
<comment type="caution">
    <text evidence="2">The sequence shown here is derived from an EMBL/GenBank/DDBJ whole genome shotgun (WGS) entry which is preliminary data.</text>
</comment>
<dbReference type="Pfam" id="PF10675">
    <property type="entry name" value="DUF2489"/>
    <property type="match status" value="1"/>
</dbReference>
<dbReference type="EMBL" id="CAKLPX010000001">
    <property type="protein sequence ID" value="CAH0990893.1"/>
    <property type="molecule type" value="Genomic_DNA"/>
</dbReference>
<dbReference type="RefSeq" id="WP_237443559.1">
    <property type="nucleotide sequence ID" value="NZ_CAKLPX010000001.1"/>
</dbReference>